<evidence type="ECO:0000313" key="1">
    <source>
        <dbReference type="EMBL" id="HEW52674.1"/>
    </source>
</evidence>
<name>A0A7C2VAP8_9CREN</name>
<reference evidence="1" key="1">
    <citation type="journal article" date="2020" name="mSystems">
        <title>Genome- and Community-Level Interaction Insights into Carbon Utilization and Element Cycling Functions of Hydrothermarchaeota in Hydrothermal Sediment.</title>
        <authorList>
            <person name="Zhou Z."/>
            <person name="Liu Y."/>
            <person name="Xu W."/>
            <person name="Pan J."/>
            <person name="Luo Z.H."/>
            <person name="Li M."/>
        </authorList>
    </citation>
    <scope>NUCLEOTIDE SEQUENCE [LARGE SCALE GENOMIC DNA]</scope>
    <source>
        <strain evidence="1">SpSt-16</strain>
    </source>
</reference>
<comment type="caution">
    <text evidence="1">The sequence shown here is derived from an EMBL/GenBank/DDBJ whole genome shotgun (WGS) entry which is preliminary data.</text>
</comment>
<dbReference type="AlphaFoldDB" id="A0A7C2VAP8"/>
<organism evidence="1">
    <name type="scientific">Ignisphaera aggregans</name>
    <dbReference type="NCBI Taxonomy" id="334771"/>
    <lineage>
        <taxon>Archaea</taxon>
        <taxon>Thermoproteota</taxon>
        <taxon>Thermoprotei</taxon>
        <taxon>Desulfurococcales</taxon>
        <taxon>Desulfurococcaceae</taxon>
        <taxon>Ignisphaera</taxon>
    </lineage>
</organism>
<proteinExistence type="predicted"/>
<accession>A0A7C2VAP8</accession>
<dbReference type="EMBL" id="DSGT01000002">
    <property type="protein sequence ID" value="HEW52674.1"/>
    <property type="molecule type" value="Genomic_DNA"/>
</dbReference>
<protein>
    <submittedName>
        <fullName evidence="1">Uncharacterized protein</fullName>
    </submittedName>
</protein>
<sequence length="72" mass="8476">MKLGKIGISLKHMFNERVKKISKEDVETKTDQRIYSGAYYSYDTGNRYTHSAASRYDRNSNYIDDIYDIILD</sequence>
<gene>
    <name evidence="1" type="ORF">ENO77_00590</name>
</gene>